<dbReference type="CDD" id="cd02209">
    <property type="entry name" value="cupin_XRE_C"/>
    <property type="match status" value="1"/>
</dbReference>
<dbReference type="Proteomes" id="UP000184076">
    <property type="component" value="Unassembled WGS sequence"/>
</dbReference>
<dbReference type="InterPro" id="IPR011051">
    <property type="entry name" value="RmlC_Cupin_sf"/>
</dbReference>
<dbReference type="InterPro" id="IPR050807">
    <property type="entry name" value="TransReg_Diox_bact_type"/>
</dbReference>
<organism evidence="3 4">
    <name type="scientific">Desulfacinum infernum DSM 9756</name>
    <dbReference type="NCBI Taxonomy" id="1121391"/>
    <lineage>
        <taxon>Bacteria</taxon>
        <taxon>Pseudomonadati</taxon>
        <taxon>Thermodesulfobacteriota</taxon>
        <taxon>Syntrophobacteria</taxon>
        <taxon>Syntrophobacterales</taxon>
        <taxon>Syntrophobacteraceae</taxon>
        <taxon>Desulfacinum</taxon>
    </lineage>
</organism>
<feature type="domain" description="HTH cro/C1-type" evidence="2">
    <location>
        <begin position="20"/>
        <end position="74"/>
    </location>
</feature>
<dbReference type="PANTHER" id="PTHR46797">
    <property type="entry name" value="HTH-TYPE TRANSCRIPTIONAL REGULATOR"/>
    <property type="match status" value="1"/>
</dbReference>
<dbReference type="InterPro" id="IPR014710">
    <property type="entry name" value="RmlC-like_jellyroll"/>
</dbReference>
<name>A0A1M4UGT0_9BACT</name>
<sequence length="200" mass="23111">MQHTDDVSREVQALNLGAKVRDLRQKFRYTVQDLAAKTGLDKELLDQIEADKVVPPVATLLKLAKAFHVGLAYFFQDELTGQKISITRKNERTRLERRPHHREGEVTYIYETLENKKPEKHMEPFLVEFPVMDTAEMVFVSHEGEEFLYLMDGRLEFRTVDRVEVLEPGDSIYFDSDISHSFRCIGDSPAKAVVVVWSKP</sequence>
<evidence type="ECO:0000259" key="2">
    <source>
        <dbReference type="PROSITE" id="PS50943"/>
    </source>
</evidence>
<dbReference type="InterPro" id="IPR013096">
    <property type="entry name" value="Cupin_2"/>
</dbReference>
<dbReference type="STRING" id="1121391.SAMN02745206_00472"/>
<dbReference type="EMBL" id="FQVB01000005">
    <property type="protein sequence ID" value="SHE55803.1"/>
    <property type="molecule type" value="Genomic_DNA"/>
</dbReference>
<keyword evidence="1" id="KW-0238">DNA-binding</keyword>
<dbReference type="InterPro" id="IPR010982">
    <property type="entry name" value="Lambda_DNA-bd_dom_sf"/>
</dbReference>
<dbReference type="SUPFAM" id="SSF51182">
    <property type="entry name" value="RmlC-like cupins"/>
    <property type="match status" value="1"/>
</dbReference>
<dbReference type="OrthoDB" id="5343295at2"/>
<dbReference type="AlphaFoldDB" id="A0A1M4UGT0"/>
<dbReference type="GO" id="GO:0005829">
    <property type="term" value="C:cytosol"/>
    <property type="evidence" value="ECO:0007669"/>
    <property type="project" value="TreeGrafter"/>
</dbReference>
<dbReference type="RefSeq" id="WP_073036606.1">
    <property type="nucleotide sequence ID" value="NZ_FQVB01000005.1"/>
</dbReference>
<accession>A0A1M4UGT0</accession>
<dbReference type="Pfam" id="PF01381">
    <property type="entry name" value="HTH_3"/>
    <property type="match status" value="1"/>
</dbReference>
<dbReference type="Gene3D" id="2.60.120.10">
    <property type="entry name" value="Jelly Rolls"/>
    <property type="match status" value="1"/>
</dbReference>
<dbReference type="CDD" id="cd00093">
    <property type="entry name" value="HTH_XRE"/>
    <property type="match status" value="1"/>
</dbReference>
<evidence type="ECO:0000256" key="1">
    <source>
        <dbReference type="ARBA" id="ARBA00023125"/>
    </source>
</evidence>
<dbReference type="Pfam" id="PF07883">
    <property type="entry name" value="Cupin_2"/>
    <property type="match status" value="1"/>
</dbReference>
<evidence type="ECO:0000313" key="4">
    <source>
        <dbReference type="Proteomes" id="UP000184076"/>
    </source>
</evidence>
<keyword evidence="4" id="KW-1185">Reference proteome</keyword>
<gene>
    <name evidence="3" type="ORF">SAMN02745206_00472</name>
</gene>
<dbReference type="SMART" id="SM00530">
    <property type="entry name" value="HTH_XRE"/>
    <property type="match status" value="1"/>
</dbReference>
<proteinExistence type="predicted"/>
<protein>
    <submittedName>
        <fullName evidence="3">Transcriptional regulator, XRE family with cupin sensor</fullName>
    </submittedName>
</protein>
<evidence type="ECO:0000313" key="3">
    <source>
        <dbReference type="EMBL" id="SHE55803.1"/>
    </source>
</evidence>
<dbReference type="GO" id="GO:0003677">
    <property type="term" value="F:DNA binding"/>
    <property type="evidence" value="ECO:0007669"/>
    <property type="project" value="UniProtKB-KW"/>
</dbReference>
<dbReference type="PROSITE" id="PS50943">
    <property type="entry name" value="HTH_CROC1"/>
    <property type="match status" value="1"/>
</dbReference>
<reference evidence="4" key="1">
    <citation type="submission" date="2016-11" db="EMBL/GenBank/DDBJ databases">
        <authorList>
            <person name="Varghese N."/>
            <person name="Submissions S."/>
        </authorList>
    </citation>
    <scope>NUCLEOTIDE SEQUENCE [LARGE SCALE GENOMIC DNA]</scope>
    <source>
        <strain evidence="4">DSM 9756</strain>
    </source>
</reference>
<dbReference type="GO" id="GO:0003700">
    <property type="term" value="F:DNA-binding transcription factor activity"/>
    <property type="evidence" value="ECO:0007669"/>
    <property type="project" value="TreeGrafter"/>
</dbReference>
<dbReference type="InterPro" id="IPR001387">
    <property type="entry name" value="Cro/C1-type_HTH"/>
</dbReference>
<dbReference type="SUPFAM" id="SSF47413">
    <property type="entry name" value="lambda repressor-like DNA-binding domains"/>
    <property type="match status" value="1"/>
</dbReference>
<dbReference type="Gene3D" id="1.10.260.40">
    <property type="entry name" value="lambda repressor-like DNA-binding domains"/>
    <property type="match status" value="1"/>
</dbReference>
<dbReference type="PANTHER" id="PTHR46797:SF19">
    <property type="entry name" value="BLL2473 PROTEIN"/>
    <property type="match status" value="1"/>
</dbReference>